<proteinExistence type="predicted"/>
<name>A0ABR6ZTI3_9BURK</name>
<evidence type="ECO:0000313" key="1">
    <source>
        <dbReference type="EMBL" id="MBC3919196.1"/>
    </source>
</evidence>
<protein>
    <recommendedName>
        <fullName evidence="3">Uracil DNA glycosylase superfamily protein</fullName>
    </recommendedName>
</protein>
<comment type="caution">
    <text evidence="1">The sequence shown here is derived from an EMBL/GenBank/DDBJ whole genome shotgun (WGS) entry which is preliminary data.</text>
</comment>
<evidence type="ECO:0000313" key="2">
    <source>
        <dbReference type="Proteomes" id="UP000650424"/>
    </source>
</evidence>
<dbReference type="Proteomes" id="UP000650424">
    <property type="component" value="Unassembled WGS sequence"/>
</dbReference>
<reference evidence="1 2" key="1">
    <citation type="submission" date="2020-08" db="EMBL/GenBank/DDBJ databases">
        <title>Novel species isolated from subtropical streams in China.</title>
        <authorList>
            <person name="Lu H."/>
        </authorList>
    </citation>
    <scope>NUCLEOTIDE SEQUENCE [LARGE SCALE GENOMIC DNA]</scope>
    <source>
        <strain evidence="1 2">CY18W</strain>
    </source>
</reference>
<dbReference type="RefSeq" id="WP_186948457.1">
    <property type="nucleotide sequence ID" value="NZ_JACOGF010000008.1"/>
</dbReference>
<gene>
    <name evidence="1" type="ORF">H8L32_17015</name>
</gene>
<accession>A0ABR6ZTI3</accession>
<evidence type="ECO:0008006" key="3">
    <source>
        <dbReference type="Google" id="ProtNLM"/>
    </source>
</evidence>
<dbReference type="EMBL" id="JACOGF010000008">
    <property type="protein sequence ID" value="MBC3919196.1"/>
    <property type="molecule type" value="Genomic_DNA"/>
</dbReference>
<keyword evidence="2" id="KW-1185">Reference proteome</keyword>
<organism evidence="1 2">
    <name type="scientific">Undibacterium hunanense</name>
    <dbReference type="NCBI Taxonomy" id="2762292"/>
    <lineage>
        <taxon>Bacteria</taxon>
        <taxon>Pseudomonadati</taxon>
        <taxon>Pseudomonadota</taxon>
        <taxon>Betaproteobacteria</taxon>
        <taxon>Burkholderiales</taxon>
        <taxon>Oxalobacteraceae</taxon>
        <taxon>Undibacterium</taxon>
    </lineage>
</organism>
<sequence>MTKIQQQFESIINELTRPLNGQYPRPWMSDATDPLSVPLFIVGKNQAKAYPTNRLTHQRHMDALFNRAGESCRTLYDEMSGAVPSPTRKNINRFRAMLEKEGINDVLETNVICYSTPMSSDLALSGHQGGAKHGTEIFEVLLRFIQPTVLIVHGAGTAKQLSQILNINLPAPPGKTSEPVAINASRMRIFVVPSLALPAWNKWSSWSDDYLKQVAKMAADVLRA</sequence>